<name>W4URQ3_9BACE</name>
<reference evidence="2 3" key="1">
    <citation type="journal article" date="2014" name="Genome Announc.">
        <title>Draft Genome Sequence of Bacteroides reticulotermitis Strain JCM 10512T, Isolated from the Gut of a Termite.</title>
        <authorList>
            <person name="Yuki M."/>
            <person name="Oshima K."/>
            <person name="Suda W."/>
            <person name="Sakamoto M."/>
            <person name="Iida T."/>
            <person name="Hattori M."/>
            <person name="Ohkuma M."/>
        </authorList>
    </citation>
    <scope>NUCLEOTIDE SEQUENCE [LARGE SCALE GENOMIC DNA]</scope>
    <source>
        <strain evidence="2 3">JCM 10512</strain>
    </source>
</reference>
<organism evidence="2 3">
    <name type="scientific">Bacteroides reticulotermitis JCM 10512</name>
    <dbReference type="NCBI Taxonomy" id="1445607"/>
    <lineage>
        <taxon>Bacteria</taxon>
        <taxon>Pseudomonadati</taxon>
        <taxon>Bacteroidota</taxon>
        <taxon>Bacteroidia</taxon>
        <taxon>Bacteroidales</taxon>
        <taxon>Bacteroidaceae</taxon>
        <taxon>Bacteroides</taxon>
    </lineage>
</organism>
<keyword evidence="2" id="KW-0326">Glycosidase</keyword>
<accession>W4URQ3</accession>
<dbReference type="PANTHER" id="PTHR42767:SF1">
    <property type="entry name" value="ENDO-BETA-1,6-GALACTANASE-LIKE DOMAIN-CONTAINING PROTEIN"/>
    <property type="match status" value="1"/>
</dbReference>
<dbReference type="SUPFAM" id="SSF51445">
    <property type="entry name" value="(Trans)glycosidases"/>
    <property type="match status" value="1"/>
</dbReference>
<gene>
    <name evidence="2" type="ORF">JCM10512_1455</name>
</gene>
<dbReference type="GO" id="GO:0045493">
    <property type="term" value="P:xylan catabolic process"/>
    <property type="evidence" value="ECO:0007669"/>
    <property type="project" value="UniProtKB-KW"/>
</dbReference>
<dbReference type="Proteomes" id="UP000019131">
    <property type="component" value="Unassembled WGS sequence"/>
</dbReference>
<keyword evidence="2" id="KW-0119">Carbohydrate metabolism</keyword>
<protein>
    <submittedName>
        <fullName evidence="2">Xylanase</fullName>
    </submittedName>
</protein>
<dbReference type="STRING" id="1445607.JCM10512_1455"/>
<dbReference type="GO" id="GO:0004553">
    <property type="term" value="F:hydrolase activity, hydrolyzing O-glycosyl compounds"/>
    <property type="evidence" value="ECO:0007669"/>
    <property type="project" value="InterPro"/>
</dbReference>
<dbReference type="AlphaFoldDB" id="W4URQ3"/>
<evidence type="ECO:0000313" key="3">
    <source>
        <dbReference type="Proteomes" id="UP000019131"/>
    </source>
</evidence>
<keyword evidence="2" id="KW-0624">Polysaccharide degradation</keyword>
<keyword evidence="3" id="KW-1185">Reference proteome</keyword>
<evidence type="ECO:0000259" key="1">
    <source>
        <dbReference type="Pfam" id="PF14587"/>
    </source>
</evidence>
<comment type="caution">
    <text evidence="2">The sequence shown here is derived from an EMBL/GenBank/DDBJ whole genome shotgun (WGS) entry which is preliminary data.</text>
</comment>
<dbReference type="PANTHER" id="PTHR42767">
    <property type="entry name" value="ENDO-BETA-1,6-GALACTANASE"/>
    <property type="match status" value="1"/>
</dbReference>
<dbReference type="InterPro" id="IPR039514">
    <property type="entry name" value="6GAL-like"/>
</dbReference>
<dbReference type="InterPro" id="IPR039743">
    <property type="entry name" value="6GAL/EXGAL"/>
</dbReference>
<dbReference type="Pfam" id="PF14587">
    <property type="entry name" value="Glyco_hydr_30_2"/>
    <property type="match status" value="1"/>
</dbReference>
<dbReference type="Gene3D" id="3.20.20.80">
    <property type="entry name" value="Glycosidases"/>
    <property type="match status" value="1"/>
</dbReference>
<feature type="domain" description="Endo-beta-1,6-galactanase-like" evidence="1">
    <location>
        <begin position="41"/>
        <end position="209"/>
    </location>
</feature>
<keyword evidence="2" id="KW-0378">Hydrolase</keyword>
<evidence type="ECO:0000313" key="2">
    <source>
        <dbReference type="EMBL" id="GAE83199.1"/>
    </source>
</evidence>
<dbReference type="EMBL" id="BAIV01000007">
    <property type="protein sequence ID" value="GAE83199.1"/>
    <property type="molecule type" value="Genomic_DNA"/>
</dbReference>
<proteinExistence type="predicted"/>
<sequence length="248" mass="27879">MTYFCTNTLRIYFMKNYKELIAVLALIGLNIQYGCSQPAVHYQIDRTAPLQTMEYFSASDAWSMQIIGLWPQDKQNRIADWLFSTENGTNGQPKGIGLSLWRFNVGAGSAAQGKASQIGSKWMRTECFLQPDGTYDWDKQQGQRNFLKLAKERGVNKFLAFLNSPPVYFTQNGLATNTGRGGTSNLREDCYDAYARFLADVVQGVEKHDAFVSITSLLSMNRTDIGTGLAPNRKVTRQRTGRLPVPFD</sequence>
<keyword evidence="2" id="KW-0858">Xylan degradation</keyword>
<dbReference type="InterPro" id="IPR017853">
    <property type="entry name" value="GH"/>
</dbReference>